<dbReference type="GO" id="GO:0090324">
    <property type="term" value="P:negative regulation of oxidative phosphorylation"/>
    <property type="evidence" value="ECO:0007669"/>
    <property type="project" value="InterPro"/>
</dbReference>
<organism evidence="2 3">
    <name type="scientific">Seminavis robusta</name>
    <dbReference type="NCBI Taxonomy" id="568900"/>
    <lineage>
        <taxon>Eukaryota</taxon>
        <taxon>Sar</taxon>
        <taxon>Stramenopiles</taxon>
        <taxon>Ochrophyta</taxon>
        <taxon>Bacillariophyta</taxon>
        <taxon>Bacillariophyceae</taxon>
        <taxon>Bacillariophycidae</taxon>
        <taxon>Naviculales</taxon>
        <taxon>Naviculaceae</taxon>
        <taxon>Seminavis</taxon>
    </lineage>
</organism>
<keyword evidence="3" id="KW-1185">Reference proteome</keyword>
<dbReference type="GO" id="GO:0022904">
    <property type="term" value="P:respiratory electron transport chain"/>
    <property type="evidence" value="ECO:0007669"/>
    <property type="project" value="TreeGrafter"/>
</dbReference>
<comment type="similarity">
    <text evidence="1">Belongs to the complex I LYR family.</text>
</comment>
<evidence type="ECO:0000313" key="3">
    <source>
        <dbReference type="Proteomes" id="UP001153069"/>
    </source>
</evidence>
<reference evidence="2" key="1">
    <citation type="submission" date="2020-06" db="EMBL/GenBank/DDBJ databases">
        <authorList>
            <consortium name="Plant Systems Biology data submission"/>
        </authorList>
    </citation>
    <scope>NUCLEOTIDE SEQUENCE</scope>
    <source>
        <strain evidence="2">D6</strain>
    </source>
</reference>
<evidence type="ECO:0000313" key="2">
    <source>
        <dbReference type="EMBL" id="CAB9518142.1"/>
    </source>
</evidence>
<dbReference type="GO" id="GO:0005739">
    <property type="term" value="C:mitochondrion"/>
    <property type="evidence" value="ECO:0007669"/>
    <property type="project" value="TreeGrafter"/>
</dbReference>
<dbReference type="Proteomes" id="UP001153069">
    <property type="component" value="Unassembled WGS sequence"/>
</dbReference>
<dbReference type="CDD" id="cd20265">
    <property type="entry name" value="Complex1_LYR_ETFRF1_LYRM5"/>
    <property type="match status" value="1"/>
</dbReference>
<dbReference type="InterPro" id="IPR052000">
    <property type="entry name" value="ETFRF1"/>
</dbReference>
<dbReference type="PANTHER" id="PTHR21024:SF0">
    <property type="entry name" value="ELECTRON TRANSFER FLAVOPROTEIN REGULATORY FACTOR 1"/>
    <property type="match status" value="1"/>
</dbReference>
<dbReference type="InterPro" id="IPR045296">
    <property type="entry name" value="Complex1_LYR_ETFRF1_LYRM5"/>
</dbReference>
<dbReference type="PANTHER" id="PTHR21024">
    <property type="entry name" value="GROWTH HORMONE-INDUCIBLE SOLUBLE PROTEIN-RELATED"/>
    <property type="match status" value="1"/>
</dbReference>
<protein>
    <submittedName>
        <fullName evidence="2">Flavoprotein regulatory factor 1</fullName>
    </submittedName>
</protein>
<evidence type="ECO:0000256" key="1">
    <source>
        <dbReference type="ARBA" id="ARBA00009508"/>
    </source>
</evidence>
<dbReference type="OrthoDB" id="10258445at2759"/>
<gene>
    <name evidence="2" type="ORF">SEMRO_909_G219020.1</name>
</gene>
<accession>A0A9N8HMJ1</accession>
<dbReference type="EMBL" id="CAICTM010000907">
    <property type="protein sequence ID" value="CAB9518142.1"/>
    <property type="molecule type" value="Genomic_DNA"/>
</dbReference>
<proteinExistence type="inferred from homology"/>
<comment type="caution">
    <text evidence="2">The sequence shown here is derived from an EMBL/GenBank/DDBJ whole genome shotgun (WGS) entry which is preliminary data.</text>
</comment>
<name>A0A9N8HMJ1_9STRA</name>
<dbReference type="AlphaFoldDB" id="A0A9N8HMJ1"/>
<sequence>MVARFTWTARKGLGGPEVNGEQTDALLSVTDFACLQQRSSALDFHSSLTQFPPLLFDMTMTTTTKIHPLVRDLYKRALMVGRDYPQGLDYVREKWKTALRDPNNCPSWYSSSSSSISNTTCSNVETEALKEREMRRAVAKGRFMIREMVGVIQLKKYRTMKRRYASDDRYEDTAVPVLQRAMENLEEEKVP</sequence>